<feature type="transmembrane region" description="Helical" evidence="9">
    <location>
        <begin position="355"/>
        <end position="374"/>
    </location>
</feature>
<feature type="transmembrane region" description="Helical" evidence="9">
    <location>
        <begin position="174"/>
        <end position="197"/>
    </location>
</feature>
<dbReference type="Gene3D" id="1.20.1740.10">
    <property type="entry name" value="Amino acid/polyamine transporter I"/>
    <property type="match status" value="1"/>
</dbReference>
<evidence type="ECO:0000256" key="5">
    <source>
        <dbReference type="ARBA" id="ARBA00022692"/>
    </source>
</evidence>
<dbReference type="STRING" id="1121353.H924_02340"/>
<evidence type="ECO:0000256" key="2">
    <source>
        <dbReference type="ARBA" id="ARBA00022448"/>
    </source>
</evidence>
<dbReference type="RefSeq" id="WP_015650371.1">
    <property type="nucleotide sequence ID" value="NC_020506.1"/>
</dbReference>
<dbReference type="OrthoDB" id="2781034at2"/>
<reference evidence="10 11" key="1">
    <citation type="submission" date="2013-02" db="EMBL/GenBank/DDBJ databases">
        <title>The complete genome sequence of Corynebacterium callunae DSM 20147.</title>
        <authorList>
            <person name="Ruckert C."/>
            <person name="Albersmeier A."/>
            <person name="Kalinowski J."/>
        </authorList>
    </citation>
    <scope>NUCLEOTIDE SEQUENCE [LARGE SCALE GENOMIC DNA]</scope>
    <source>
        <strain evidence="10 11">DSM 20147</strain>
    </source>
</reference>
<keyword evidence="11" id="KW-1185">Reference proteome</keyword>
<evidence type="ECO:0000256" key="4">
    <source>
        <dbReference type="ARBA" id="ARBA00022519"/>
    </source>
</evidence>
<keyword evidence="5 9" id="KW-0812">Transmembrane</keyword>
<evidence type="ECO:0000256" key="8">
    <source>
        <dbReference type="SAM" id="MobiDB-lite"/>
    </source>
</evidence>
<dbReference type="PANTHER" id="PTHR32195">
    <property type="entry name" value="OS07G0662800 PROTEIN"/>
    <property type="match status" value="1"/>
</dbReference>
<keyword evidence="6 9" id="KW-1133">Transmembrane helix</keyword>
<dbReference type="PIRSF" id="PIRSF006060">
    <property type="entry name" value="AA_transporter"/>
    <property type="match status" value="1"/>
</dbReference>
<keyword evidence="3" id="KW-1003">Cell membrane</keyword>
<dbReference type="GO" id="GO:0003333">
    <property type="term" value="P:amino acid transmembrane transport"/>
    <property type="evidence" value="ECO:0007669"/>
    <property type="project" value="InterPro"/>
</dbReference>
<feature type="transmembrane region" description="Helical" evidence="9">
    <location>
        <begin position="40"/>
        <end position="59"/>
    </location>
</feature>
<dbReference type="eggNOG" id="COG0814">
    <property type="taxonomic scope" value="Bacteria"/>
</dbReference>
<evidence type="ECO:0000256" key="3">
    <source>
        <dbReference type="ARBA" id="ARBA00022475"/>
    </source>
</evidence>
<name>M1US69_9CORY</name>
<gene>
    <name evidence="10" type="ORF">H924_02340</name>
</gene>
<keyword evidence="4" id="KW-0997">Cell inner membrane</keyword>
<dbReference type="Proteomes" id="UP000011760">
    <property type="component" value="Chromosome"/>
</dbReference>
<proteinExistence type="predicted"/>
<dbReference type="KEGG" id="ccn:H924_02340"/>
<evidence type="ECO:0000256" key="6">
    <source>
        <dbReference type="ARBA" id="ARBA00022989"/>
    </source>
</evidence>
<dbReference type="AlphaFoldDB" id="M1US69"/>
<evidence type="ECO:0008006" key="12">
    <source>
        <dbReference type="Google" id="ProtNLM"/>
    </source>
</evidence>
<feature type="transmembrane region" description="Helical" evidence="9">
    <location>
        <begin position="203"/>
        <end position="226"/>
    </location>
</feature>
<dbReference type="InterPro" id="IPR018227">
    <property type="entry name" value="Amino_acid_transport_2"/>
</dbReference>
<feature type="region of interest" description="Disordered" evidence="8">
    <location>
        <begin position="1"/>
        <end position="30"/>
    </location>
</feature>
<evidence type="ECO:0000256" key="1">
    <source>
        <dbReference type="ARBA" id="ARBA00004429"/>
    </source>
</evidence>
<dbReference type="Pfam" id="PF03222">
    <property type="entry name" value="Trp_Tyr_perm"/>
    <property type="match status" value="1"/>
</dbReference>
<feature type="transmembrane region" description="Helical" evidence="9">
    <location>
        <begin position="394"/>
        <end position="418"/>
    </location>
</feature>
<keyword evidence="7 9" id="KW-0472">Membrane</keyword>
<dbReference type="HOGENOM" id="CLU_650091_0_0_11"/>
<feature type="transmembrane region" description="Helical" evidence="9">
    <location>
        <begin position="143"/>
        <end position="162"/>
    </location>
</feature>
<keyword evidence="2" id="KW-0813">Transport</keyword>
<feature type="transmembrane region" description="Helical" evidence="9">
    <location>
        <begin position="65"/>
        <end position="89"/>
    </location>
</feature>
<accession>M1US69</accession>
<comment type="subcellular location">
    <subcellularLocation>
        <location evidence="1">Cell inner membrane</location>
        <topology evidence="1">Multi-pass membrane protein</topology>
    </subcellularLocation>
</comment>
<sequence>MSTEPLSTAAAVPVTSDTSPPAEHTPETSHGRKYLSVAQGVALIYGTNIGAGILSLPYAARNGGFLALVVALLIAGTLTTISMLYIAEVSLRTNKPLQLSGLAEKYLGQWGRWLIFVAIVVNSIGALIAYASGSGSLISNLTGLPPIVGTLAFFALGTFVMVKGLHAAGFVEGLITTGMALIIVTLCAWTILGPGIYAENLIVFHPFYIVPIMNLAVFTFLAQYVVPEIARGVDPASPQAVPRSIIIGMVATGVTLAAVPFAALGLLGTNVSEVVTLSWGDALGPVAYYLANAFALLAMFTSFIAIGFTAMRNVLDIRHWPESGWQRSVAVALTVIPPLLISIAGLGGFVAALSYAGGFAGATMSIIPVLLLRAARKNGDRQPVWMATWQAHPVLQFLLIAVYALAFVYSVLAIVGLVPAGWA</sequence>
<organism evidence="10 11">
    <name type="scientific">Corynebacterium callunae DSM 20147</name>
    <dbReference type="NCBI Taxonomy" id="1121353"/>
    <lineage>
        <taxon>Bacteria</taxon>
        <taxon>Bacillati</taxon>
        <taxon>Actinomycetota</taxon>
        <taxon>Actinomycetes</taxon>
        <taxon>Mycobacteriales</taxon>
        <taxon>Corynebacteriaceae</taxon>
        <taxon>Corynebacterium</taxon>
    </lineage>
</organism>
<evidence type="ECO:0000313" key="10">
    <source>
        <dbReference type="EMBL" id="AGG65922.1"/>
    </source>
</evidence>
<evidence type="ECO:0000313" key="11">
    <source>
        <dbReference type="Proteomes" id="UP000011760"/>
    </source>
</evidence>
<feature type="transmembrane region" description="Helical" evidence="9">
    <location>
        <begin position="110"/>
        <end position="131"/>
    </location>
</feature>
<dbReference type="EMBL" id="CP004354">
    <property type="protein sequence ID" value="AGG65922.1"/>
    <property type="molecule type" value="Genomic_DNA"/>
</dbReference>
<dbReference type="GO" id="GO:0005886">
    <property type="term" value="C:plasma membrane"/>
    <property type="evidence" value="ECO:0007669"/>
    <property type="project" value="UniProtKB-SubCell"/>
</dbReference>
<protein>
    <recommendedName>
        <fullName evidence="12">Amino acid permease</fullName>
    </recommendedName>
</protein>
<evidence type="ECO:0000256" key="9">
    <source>
        <dbReference type="SAM" id="Phobius"/>
    </source>
</evidence>
<feature type="transmembrane region" description="Helical" evidence="9">
    <location>
        <begin position="246"/>
        <end position="267"/>
    </location>
</feature>
<dbReference type="PATRIC" id="fig|1121353.3.peg.489"/>
<feature type="transmembrane region" description="Helical" evidence="9">
    <location>
        <begin position="329"/>
        <end position="349"/>
    </location>
</feature>
<feature type="transmembrane region" description="Helical" evidence="9">
    <location>
        <begin position="287"/>
        <end position="308"/>
    </location>
</feature>
<evidence type="ECO:0000256" key="7">
    <source>
        <dbReference type="ARBA" id="ARBA00023136"/>
    </source>
</evidence>
<dbReference type="PANTHER" id="PTHR32195:SF26">
    <property type="entry name" value="TRYPTOPHAN OR TYROSINE TRANSPORTER PROTEIN"/>
    <property type="match status" value="1"/>
</dbReference>